<name>A0AAJ8BQR3_ASPNG</name>
<sequence length="41" mass="4639">MSACDDYRRRCSSWLIGPPVHLTWPTTAGLQAKHLMSSEHV</sequence>
<dbReference type="KEGG" id="ang:An04g09430"/>
<dbReference type="RefSeq" id="XP_059600706.1">
    <property type="nucleotide sequence ID" value="XM_059747769.1"/>
</dbReference>
<accession>A0AAJ8BQR3</accession>
<gene>
    <name evidence="1" type="ORF">An04g09430</name>
</gene>
<protein>
    <submittedName>
        <fullName evidence="1">Uncharacterized protein</fullName>
    </submittedName>
</protein>
<dbReference type="VEuPathDB" id="FungiDB:An04g09430"/>
<reference evidence="1" key="1">
    <citation type="submission" date="2025-02" db="EMBL/GenBank/DDBJ databases">
        <authorList>
            <consortium name="NCBI Genome Project"/>
        </authorList>
    </citation>
    <scope>NUCLEOTIDE SEQUENCE</scope>
</reference>
<reference evidence="1" key="2">
    <citation type="submission" date="2025-08" db="UniProtKB">
        <authorList>
            <consortium name="RefSeq"/>
        </authorList>
    </citation>
    <scope>IDENTIFICATION</scope>
</reference>
<dbReference type="AlphaFoldDB" id="A0AAJ8BQR3"/>
<proteinExistence type="predicted"/>
<evidence type="ECO:0000313" key="1">
    <source>
        <dbReference type="RefSeq" id="XP_059600706.1"/>
    </source>
</evidence>
<organism evidence="1">
    <name type="scientific">Aspergillus niger</name>
    <dbReference type="NCBI Taxonomy" id="5061"/>
    <lineage>
        <taxon>Eukaryota</taxon>
        <taxon>Fungi</taxon>
        <taxon>Dikarya</taxon>
        <taxon>Ascomycota</taxon>
        <taxon>Pezizomycotina</taxon>
        <taxon>Eurotiomycetes</taxon>
        <taxon>Eurotiomycetidae</taxon>
        <taxon>Eurotiales</taxon>
        <taxon>Aspergillaceae</taxon>
        <taxon>Aspergillus</taxon>
        <taxon>Aspergillus subgen. Circumdati</taxon>
    </lineage>
</organism>
<dbReference type="GeneID" id="84591053"/>